<reference evidence="2 3" key="1">
    <citation type="submission" date="2019-10" db="EMBL/GenBank/DDBJ databases">
        <authorList>
            <person name="Palmer J.M."/>
        </authorList>
    </citation>
    <scope>NUCLEOTIDE SEQUENCE [LARGE SCALE GENOMIC DNA]</scope>
    <source>
        <strain evidence="2 3">TWF694</strain>
    </source>
</reference>
<evidence type="ECO:0000313" key="3">
    <source>
        <dbReference type="Proteomes" id="UP001365542"/>
    </source>
</evidence>
<feature type="region of interest" description="Disordered" evidence="1">
    <location>
        <begin position="148"/>
        <end position="176"/>
    </location>
</feature>
<dbReference type="EMBL" id="JAVHJO010000007">
    <property type="protein sequence ID" value="KAK6538478.1"/>
    <property type="molecule type" value="Genomic_DNA"/>
</dbReference>
<feature type="region of interest" description="Disordered" evidence="1">
    <location>
        <begin position="235"/>
        <end position="261"/>
    </location>
</feature>
<evidence type="ECO:0000256" key="1">
    <source>
        <dbReference type="SAM" id="MobiDB-lite"/>
    </source>
</evidence>
<accession>A0AAV9X8R8</accession>
<protein>
    <submittedName>
        <fullName evidence="2">Uncharacterized protein</fullName>
    </submittedName>
</protein>
<evidence type="ECO:0000313" key="2">
    <source>
        <dbReference type="EMBL" id="KAK6538478.1"/>
    </source>
</evidence>
<sequence length="261" mass="28790">MPSHKYGRARRFSTPIGTSFSSSRSSRTSFAVVLHNQTGRIMRRYKYCVGGGITVPPEIVGVPKDLNNKNAPGTVLVTTDNKEDYSDEDDDLEFLRMGPKAKLVYHWNDDDGTYNVNIQYNETDGFKADLSGPDARKFTIKISQTGALNIPVDNQGPPSKPNKDHRRTRSFGKGPSLNRLAEKFNRTLGFASSAAVAFLSVTVEKTSAEELRRQEDEEDEDIVLQKAVAAYRISQNSSANSSVNSSPQPSPTAFAYPAAYQ</sequence>
<dbReference type="Proteomes" id="UP001365542">
    <property type="component" value="Unassembled WGS sequence"/>
</dbReference>
<organism evidence="2 3">
    <name type="scientific">Orbilia ellipsospora</name>
    <dbReference type="NCBI Taxonomy" id="2528407"/>
    <lineage>
        <taxon>Eukaryota</taxon>
        <taxon>Fungi</taxon>
        <taxon>Dikarya</taxon>
        <taxon>Ascomycota</taxon>
        <taxon>Pezizomycotina</taxon>
        <taxon>Orbiliomycetes</taxon>
        <taxon>Orbiliales</taxon>
        <taxon>Orbiliaceae</taxon>
        <taxon>Orbilia</taxon>
    </lineage>
</organism>
<keyword evidence="3" id="KW-1185">Reference proteome</keyword>
<comment type="caution">
    <text evidence="2">The sequence shown here is derived from an EMBL/GenBank/DDBJ whole genome shotgun (WGS) entry which is preliminary data.</text>
</comment>
<feature type="compositionally biased region" description="Low complexity" evidence="1">
    <location>
        <begin position="235"/>
        <end position="247"/>
    </location>
</feature>
<proteinExistence type="predicted"/>
<name>A0AAV9X8R8_9PEZI</name>
<dbReference type="AlphaFoldDB" id="A0AAV9X8R8"/>
<gene>
    <name evidence="2" type="ORF">TWF694_010061</name>
</gene>